<accession>A0ABP3UJ60</accession>
<name>A0ABP3UJ60_9CLOT</name>
<evidence type="ECO:0000313" key="12">
    <source>
        <dbReference type="Proteomes" id="UP001501510"/>
    </source>
</evidence>
<dbReference type="SUPFAM" id="SSF48150">
    <property type="entry name" value="DNA-glycosylase"/>
    <property type="match status" value="1"/>
</dbReference>
<dbReference type="RefSeq" id="WP_343758347.1">
    <property type="nucleotide sequence ID" value="NZ_BAAACG010000003.1"/>
</dbReference>
<evidence type="ECO:0000256" key="8">
    <source>
        <dbReference type="ARBA" id="ARBA00023295"/>
    </source>
</evidence>
<dbReference type="Proteomes" id="UP001501510">
    <property type="component" value="Unassembled WGS sequence"/>
</dbReference>
<evidence type="ECO:0000256" key="4">
    <source>
        <dbReference type="ARBA" id="ARBA00022801"/>
    </source>
</evidence>
<dbReference type="CDD" id="cd00056">
    <property type="entry name" value="ENDO3c"/>
    <property type="match status" value="1"/>
</dbReference>
<reference evidence="12" key="1">
    <citation type="journal article" date="2019" name="Int. J. Syst. Evol. Microbiol.">
        <title>The Global Catalogue of Microorganisms (GCM) 10K type strain sequencing project: providing services to taxonomists for standard genome sequencing and annotation.</title>
        <authorList>
            <consortium name="The Broad Institute Genomics Platform"/>
            <consortium name="The Broad Institute Genome Sequencing Center for Infectious Disease"/>
            <person name="Wu L."/>
            <person name="Ma J."/>
        </authorList>
    </citation>
    <scope>NUCLEOTIDE SEQUENCE [LARGE SCALE GENOMIC DNA]</scope>
    <source>
        <strain evidence="12">JCM 1407</strain>
    </source>
</reference>
<dbReference type="PANTHER" id="PTHR10242">
    <property type="entry name" value="8-OXOGUANINE DNA GLYCOSYLASE"/>
    <property type="match status" value="1"/>
</dbReference>
<dbReference type="PANTHER" id="PTHR10242:SF2">
    <property type="entry name" value="N-GLYCOSYLASE_DNA LYASE"/>
    <property type="match status" value="1"/>
</dbReference>
<gene>
    <name evidence="11" type="ORF">GCM10008906_04030</name>
</gene>
<evidence type="ECO:0000313" key="11">
    <source>
        <dbReference type="EMBL" id="GAA0733351.1"/>
    </source>
</evidence>
<dbReference type="SUPFAM" id="SSF55945">
    <property type="entry name" value="TATA-box binding protein-like"/>
    <property type="match status" value="1"/>
</dbReference>
<dbReference type="InterPro" id="IPR052054">
    <property type="entry name" value="Oxidative_DNA_repair_enzyme"/>
</dbReference>
<dbReference type="Gene3D" id="3.30.310.260">
    <property type="match status" value="1"/>
</dbReference>
<evidence type="ECO:0000256" key="1">
    <source>
        <dbReference type="ARBA" id="ARBA00010679"/>
    </source>
</evidence>
<proteinExistence type="inferred from homology"/>
<organism evidence="11 12">
    <name type="scientific">Clostridium oceanicum</name>
    <dbReference type="NCBI Taxonomy" id="1543"/>
    <lineage>
        <taxon>Bacteria</taxon>
        <taxon>Bacillati</taxon>
        <taxon>Bacillota</taxon>
        <taxon>Clostridia</taxon>
        <taxon>Eubacteriales</taxon>
        <taxon>Clostridiaceae</taxon>
        <taxon>Clostridium</taxon>
    </lineage>
</organism>
<feature type="domain" description="HhH-GPD" evidence="10">
    <location>
        <begin position="124"/>
        <end position="296"/>
    </location>
</feature>
<dbReference type="SMART" id="SM00478">
    <property type="entry name" value="ENDO3c"/>
    <property type="match status" value="1"/>
</dbReference>
<keyword evidence="6" id="KW-0456">Lyase</keyword>
<evidence type="ECO:0000256" key="6">
    <source>
        <dbReference type="ARBA" id="ARBA00023239"/>
    </source>
</evidence>
<dbReference type="InterPro" id="IPR003265">
    <property type="entry name" value="HhH-GPD_domain"/>
</dbReference>
<dbReference type="Gene3D" id="1.10.1670.10">
    <property type="entry name" value="Helix-hairpin-Helix base-excision DNA repair enzymes (C-terminal)"/>
    <property type="match status" value="1"/>
</dbReference>
<sequence length="304" mass="35740">MDFDKIESLKDGIILKNVKNFELDHIFECGQCFRWYKEESGSYIGVAKGRVIELEKKDCDVIIYNTTEDDFHSIWLEYFDLNRDYSDIKNSLKKDPILKQAVQYGDGIRLLKQDPFEIIISFIISANNRIPMIKRAIKTISEKWGDKVEYKGKVYYTFPTLEQLSKATMEDLQNCSIGFRAKYIKDTVTKLYDNNIKNENSFKEEYDIDWITSQEDDLCYKSLQTFNGVGPKVADCIMLFSMGKYSAFPVDVWVKRGMQYFYLAPDVSLKKIREFGREKFESLSGFAQQYLFYYARENKIDVLK</sequence>
<evidence type="ECO:0000256" key="5">
    <source>
        <dbReference type="ARBA" id="ARBA00023204"/>
    </source>
</evidence>
<evidence type="ECO:0000259" key="10">
    <source>
        <dbReference type="SMART" id="SM00478"/>
    </source>
</evidence>
<comment type="catalytic activity">
    <reaction evidence="9">
        <text>2'-deoxyribonucleotide-(2'-deoxyribose 5'-phosphate)-2'-deoxyribonucleotide-DNA = a 3'-end 2'-deoxyribonucleotide-(2,3-dehydro-2,3-deoxyribose 5'-phosphate)-DNA + a 5'-end 5'-phospho-2'-deoxyribonucleoside-DNA + H(+)</text>
        <dbReference type="Rhea" id="RHEA:66592"/>
        <dbReference type="Rhea" id="RHEA-COMP:13180"/>
        <dbReference type="Rhea" id="RHEA-COMP:16897"/>
        <dbReference type="Rhea" id="RHEA-COMP:17067"/>
        <dbReference type="ChEBI" id="CHEBI:15378"/>
        <dbReference type="ChEBI" id="CHEBI:136412"/>
        <dbReference type="ChEBI" id="CHEBI:157695"/>
        <dbReference type="ChEBI" id="CHEBI:167181"/>
        <dbReference type="EC" id="4.2.99.18"/>
    </reaction>
</comment>
<dbReference type="InterPro" id="IPR012904">
    <property type="entry name" value="OGG_N"/>
</dbReference>
<comment type="caution">
    <text evidence="11">The sequence shown here is derived from an EMBL/GenBank/DDBJ whole genome shotgun (WGS) entry which is preliminary data.</text>
</comment>
<dbReference type="EMBL" id="BAAACG010000003">
    <property type="protein sequence ID" value="GAA0733351.1"/>
    <property type="molecule type" value="Genomic_DNA"/>
</dbReference>
<dbReference type="EC" id="4.2.99.18" evidence="2"/>
<keyword evidence="12" id="KW-1185">Reference proteome</keyword>
<dbReference type="Pfam" id="PF00730">
    <property type="entry name" value="HhH-GPD"/>
    <property type="match status" value="1"/>
</dbReference>
<evidence type="ECO:0000256" key="2">
    <source>
        <dbReference type="ARBA" id="ARBA00012720"/>
    </source>
</evidence>
<keyword evidence="8" id="KW-0326">Glycosidase</keyword>
<dbReference type="InterPro" id="IPR023170">
    <property type="entry name" value="HhH_base_excis_C"/>
</dbReference>
<keyword evidence="7" id="KW-0511">Multifunctional enzyme</keyword>
<evidence type="ECO:0000256" key="7">
    <source>
        <dbReference type="ARBA" id="ARBA00023268"/>
    </source>
</evidence>
<keyword evidence="3" id="KW-0227">DNA damage</keyword>
<dbReference type="InterPro" id="IPR011257">
    <property type="entry name" value="DNA_glycosylase"/>
</dbReference>
<dbReference type="Pfam" id="PF07934">
    <property type="entry name" value="OGG_N"/>
    <property type="match status" value="1"/>
</dbReference>
<keyword evidence="5" id="KW-0234">DNA repair</keyword>
<dbReference type="Gene3D" id="1.10.340.30">
    <property type="entry name" value="Hypothetical protein, domain 2"/>
    <property type="match status" value="1"/>
</dbReference>
<evidence type="ECO:0000256" key="3">
    <source>
        <dbReference type="ARBA" id="ARBA00022763"/>
    </source>
</evidence>
<protein>
    <recommendedName>
        <fullName evidence="2">DNA-(apurinic or apyrimidinic site) lyase</fullName>
        <ecNumber evidence="2">4.2.99.18</ecNumber>
    </recommendedName>
</protein>
<keyword evidence="4" id="KW-0378">Hydrolase</keyword>
<comment type="similarity">
    <text evidence="1">Belongs to the type-1 OGG1 family.</text>
</comment>
<evidence type="ECO:0000256" key="9">
    <source>
        <dbReference type="ARBA" id="ARBA00044632"/>
    </source>
</evidence>